<comment type="caution">
    <text evidence="1">The sequence shown here is derived from an EMBL/GenBank/DDBJ whole genome shotgun (WGS) entry which is preliminary data.</text>
</comment>
<name>A0A3R7E1Q4_9BURK</name>
<reference evidence="1 2" key="1">
    <citation type="submission" date="2016-07" db="EMBL/GenBank/DDBJ databases">
        <title>Genome analysis of Burkholderia fungorum ES3-20.</title>
        <authorList>
            <person name="Xu D."/>
            <person name="Yao R."/>
            <person name="Zheng S."/>
        </authorList>
    </citation>
    <scope>NUCLEOTIDE SEQUENCE [LARGE SCALE GENOMIC DNA]</scope>
    <source>
        <strain evidence="1 2">ES3-20</strain>
    </source>
</reference>
<protein>
    <submittedName>
        <fullName evidence="1">Uncharacterized protein</fullName>
    </submittedName>
</protein>
<evidence type="ECO:0000313" key="1">
    <source>
        <dbReference type="EMBL" id="RKF30563.1"/>
    </source>
</evidence>
<sequence length="88" mass="9690">MAIQVRRHHATRANVGFKLPCRQAENVAGRCRAQGGQPAALFTPQRRRASINAGLRLIYLLGGYSRVTGRYENPAECRILAETGLISI</sequence>
<dbReference type="Proteomes" id="UP000283709">
    <property type="component" value="Unassembled WGS sequence"/>
</dbReference>
<proteinExistence type="predicted"/>
<gene>
    <name evidence="1" type="ORF">BCY88_12940</name>
</gene>
<organism evidence="1 2">
    <name type="scientific">Paraburkholderia fungorum</name>
    <dbReference type="NCBI Taxonomy" id="134537"/>
    <lineage>
        <taxon>Bacteria</taxon>
        <taxon>Pseudomonadati</taxon>
        <taxon>Pseudomonadota</taxon>
        <taxon>Betaproteobacteria</taxon>
        <taxon>Burkholderiales</taxon>
        <taxon>Burkholderiaceae</taxon>
        <taxon>Paraburkholderia</taxon>
    </lineage>
</organism>
<dbReference type="AlphaFoldDB" id="A0A3R7E1Q4"/>
<dbReference type="EMBL" id="MCAS01000068">
    <property type="protein sequence ID" value="RKF30563.1"/>
    <property type="molecule type" value="Genomic_DNA"/>
</dbReference>
<evidence type="ECO:0000313" key="2">
    <source>
        <dbReference type="Proteomes" id="UP000283709"/>
    </source>
</evidence>
<accession>A0A3R7E1Q4</accession>